<evidence type="ECO:0000256" key="15">
    <source>
        <dbReference type="ARBA" id="ARBA00023264"/>
    </source>
</evidence>
<dbReference type="GO" id="GO:0008654">
    <property type="term" value="P:phospholipid biosynthetic process"/>
    <property type="evidence" value="ECO:0007669"/>
    <property type="project" value="UniProtKB-KW"/>
</dbReference>
<dbReference type="InterPro" id="IPR036265">
    <property type="entry name" value="HIT-like_sf"/>
</dbReference>
<dbReference type="KEGG" id="msei:MSEDJ_07330"/>
<evidence type="ECO:0000256" key="9">
    <source>
        <dbReference type="ARBA" id="ARBA00022692"/>
    </source>
</evidence>
<feature type="chain" id="PRO_5039631911" description="CDP-diacylglycerol diphosphatase" evidence="19">
    <location>
        <begin position="22"/>
        <end position="262"/>
    </location>
</feature>
<evidence type="ECO:0000256" key="19">
    <source>
        <dbReference type="SAM" id="SignalP"/>
    </source>
</evidence>
<dbReference type="GO" id="GO:0005886">
    <property type="term" value="C:plasma membrane"/>
    <property type="evidence" value="ECO:0007669"/>
    <property type="project" value="UniProtKB-SubCell"/>
</dbReference>
<dbReference type="Proteomes" id="UP000467193">
    <property type="component" value="Chromosome"/>
</dbReference>
<dbReference type="SUPFAM" id="SSF54197">
    <property type="entry name" value="HIT-like"/>
    <property type="match status" value="1"/>
</dbReference>
<comment type="pathway">
    <text evidence="3">Phospholipid metabolism; CDP-diacylglycerol degradation; phosphatidate from CDP-diacylglycerol: step 1/1.</text>
</comment>
<dbReference type="GO" id="GO:0008715">
    <property type="term" value="F:CDP-diacylglycerol diphosphatase activity"/>
    <property type="evidence" value="ECO:0007669"/>
    <property type="project" value="UniProtKB-EC"/>
</dbReference>
<keyword evidence="8" id="KW-0444">Lipid biosynthesis</keyword>
<keyword evidence="11" id="KW-1133">Transmembrane helix</keyword>
<evidence type="ECO:0000313" key="20">
    <source>
        <dbReference type="EMBL" id="BBY26637.1"/>
    </source>
</evidence>
<name>A0A7I7QKZ1_9MYCO</name>
<feature type="region of interest" description="Disordered" evidence="18">
    <location>
        <begin position="243"/>
        <end position="262"/>
    </location>
</feature>
<comment type="similarity">
    <text evidence="5">Belongs to the Cdh family.</text>
</comment>
<keyword evidence="13" id="KW-0472">Membrane</keyword>
<accession>A0A7I7QKZ1</accession>
<dbReference type="InterPro" id="IPR003763">
    <property type="entry name" value="CDP-diacylglyc_Pase"/>
</dbReference>
<dbReference type="GO" id="GO:0046342">
    <property type="term" value="P:CDP-diacylglycerol catabolic process"/>
    <property type="evidence" value="ECO:0007669"/>
    <property type="project" value="UniProtKB-UniPathway"/>
</dbReference>
<dbReference type="RefSeq" id="WP_163795646.1">
    <property type="nucleotide sequence ID" value="NZ_AP022588.1"/>
</dbReference>
<dbReference type="PIRSF" id="PIRSF001273">
    <property type="entry name" value="CDH"/>
    <property type="match status" value="1"/>
</dbReference>
<evidence type="ECO:0000256" key="4">
    <source>
        <dbReference type="ARBA" id="ARBA00005189"/>
    </source>
</evidence>
<evidence type="ECO:0000256" key="14">
    <source>
        <dbReference type="ARBA" id="ARBA00023209"/>
    </source>
</evidence>
<reference evidence="20 21" key="1">
    <citation type="journal article" date="2019" name="Emerg. Microbes Infect.">
        <title>Comprehensive subspecies identification of 175 nontuberculous mycobacteria species based on 7547 genomic profiles.</title>
        <authorList>
            <person name="Matsumoto Y."/>
            <person name="Kinjo T."/>
            <person name="Motooka D."/>
            <person name="Nabeya D."/>
            <person name="Jung N."/>
            <person name="Uechi K."/>
            <person name="Horii T."/>
            <person name="Iida T."/>
            <person name="Fujita J."/>
            <person name="Nakamura S."/>
        </authorList>
    </citation>
    <scope>NUCLEOTIDE SEQUENCE [LARGE SCALE GENOMIC DNA]</scope>
    <source>
        <strain evidence="20 21">JCM 17899</strain>
    </source>
</reference>
<evidence type="ECO:0000256" key="6">
    <source>
        <dbReference type="ARBA" id="ARBA00012375"/>
    </source>
</evidence>
<organism evidence="20 21">
    <name type="scientific">Mycolicibacterium sediminis</name>
    <dbReference type="NCBI Taxonomy" id="1286180"/>
    <lineage>
        <taxon>Bacteria</taxon>
        <taxon>Bacillati</taxon>
        <taxon>Actinomycetota</taxon>
        <taxon>Actinomycetes</taxon>
        <taxon>Mycobacteriales</taxon>
        <taxon>Mycobacteriaceae</taxon>
        <taxon>Mycolicibacterium</taxon>
    </lineage>
</organism>
<evidence type="ECO:0000256" key="18">
    <source>
        <dbReference type="SAM" id="MobiDB-lite"/>
    </source>
</evidence>
<dbReference type="EMBL" id="AP022588">
    <property type="protein sequence ID" value="BBY26637.1"/>
    <property type="molecule type" value="Genomic_DNA"/>
</dbReference>
<evidence type="ECO:0000256" key="13">
    <source>
        <dbReference type="ARBA" id="ARBA00023136"/>
    </source>
</evidence>
<keyword evidence="14" id="KW-0594">Phospholipid biosynthesis</keyword>
<evidence type="ECO:0000256" key="3">
    <source>
        <dbReference type="ARBA" id="ARBA00004927"/>
    </source>
</evidence>
<evidence type="ECO:0000256" key="16">
    <source>
        <dbReference type="ARBA" id="ARBA00032888"/>
    </source>
</evidence>
<dbReference type="UniPathway" id="UPA00609">
    <property type="reaction ID" value="UER00664"/>
</dbReference>
<feature type="compositionally biased region" description="Pro residues" evidence="18">
    <location>
        <begin position="253"/>
        <end position="262"/>
    </location>
</feature>
<keyword evidence="12" id="KW-0443">Lipid metabolism</keyword>
<keyword evidence="10" id="KW-0378">Hydrolase</keyword>
<keyword evidence="21" id="KW-1185">Reference proteome</keyword>
<evidence type="ECO:0000256" key="8">
    <source>
        <dbReference type="ARBA" id="ARBA00022516"/>
    </source>
</evidence>
<dbReference type="AlphaFoldDB" id="A0A7I7QKZ1"/>
<gene>
    <name evidence="20" type="primary">cdh</name>
    <name evidence="20" type="ORF">MSEDJ_07330</name>
</gene>
<evidence type="ECO:0000256" key="2">
    <source>
        <dbReference type="ARBA" id="ARBA00004162"/>
    </source>
</evidence>
<dbReference type="NCBIfam" id="NF003986">
    <property type="entry name" value="PRK05471.1-5"/>
    <property type="match status" value="1"/>
</dbReference>
<proteinExistence type="inferred from homology"/>
<evidence type="ECO:0000256" key="12">
    <source>
        <dbReference type="ARBA" id="ARBA00023098"/>
    </source>
</evidence>
<keyword evidence="15" id="KW-1208">Phospholipid metabolism</keyword>
<evidence type="ECO:0000256" key="11">
    <source>
        <dbReference type="ARBA" id="ARBA00022989"/>
    </source>
</evidence>
<evidence type="ECO:0000313" key="21">
    <source>
        <dbReference type="Proteomes" id="UP000467193"/>
    </source>
</evidence>
<keyword evidence="19" id="KW-0732">Signal</keyword>
<evidence type="ECO:0000256" key="5">
    <source>
        <dbReference type="ARBA" id="ARBA00006435"/>
    </source>
</evidence>
<protein>
    <recommendedName>
        <fullName evidence="6">CDP-diacylglycerol diphosphatase</fullName>
        <ecNumber evidence="6">3.6.1.26</ecNumber>
    </recommendedName>
    <alternativeName>
        <fullName evidence="16">CDP-diacylglycerol phosphatidylhydrolase</fullName>
    </alternativeName>
    <alternativeName>
        <fullName evidence="17">CDP-diglyceride hydrolase</fullName>
    </alternativeName>
</protein>
<comment type="catalytic activity">
    <reaction evidence="1">
        <text>a CDP-1,2-diacyl-sn-glycerol + H2O = a 1,2-diacyl-sn-glycero-3-phosphate + CMP + 2 H(+)</text>
        <dbReference type="Rhea" id="RHEA:15221"/>
        <dbReference type="ChEBI" id="CHEBI:15377"/>
        <dbReference type="ChEBI" id="CHEBI:15378"/>
        <dbReference type="ChEBI" id="CHEBI:58332"/>
        <dbReference type="ChEBI" id="CHEBI:58608"/>
        <dbReference type="ChEBI" id="CHEBI:60377"/>
        <dbReference type="EC" id="3.6.1.26"/>
    </reaction>
</comment>
<dbReference type="EC" id="3.6.1.26" evidence="6"/>
<dbReference type="Pfam" id="PF02611">
    <property type="entry name" value="CDH"/>
    <property type="match status" value="1"/>
</dbReference>
<sequence length="262" mass="27801">MRRVMAMLAALVVGGSIGAAAAGPPAAADPNALWTIVHDQCVPHQRDHADPSPCALVADDGPGGHAVLKDLVGRTQYLLIPTARIAGIESPELLAPGAPNYFADAWRARTFVEQRAGVPLPRDWVSLAINSTFARSQNQLHIHVDCVRADVRDAVARHVDELGPGWSPFPDMLVGHRYEATTVAGDDLYGADPFVLLANGLPGARDDMGSRTLVVVGTQLSDGRPGFVVLADRADPVAGDLAEGEELQDHETCPPPAGQWRK</sequence>
<dbReference type="Gene3D" id="3.30.428.30">
    <property type="entry name" value="HIT family - CDH-like"/>
    <property type="match status" value="1"/>
</dbReference>
<feature type="signal peptide" evidence="19">
    <location>
        <begin position="1"/>
        <end position="21"/>
    </location>
</feature>
<keyword evidence="7" id="KW-1003">Cell membrane</keyword>
<evidence type="ECO:0000256" key="10">
    <source>
        <dbReference type="ARBA" id="ARBA00022801"/>
    </source>
</evidence>
<evidence type="ECO:0000256" key="7">
    <source>
        <dbReference type="ARBA" id="ARBA00022475"/>
    </source>
</evidence>
<keyword evidence="9" id="KW-0812">Transmembrane</keyword>
<evidence type="ECO:0000256" key="17">
    <source>
        <dbReference type="ARBA" id="ARBA00032892"/>
    </source>
</evidence>
<evidence type="ECO:0000256" key="1">
    <source>
        <dbReference type="ARBA" id="ARBA00001007"/>
    </source>
</evidence>
<comment type="subcellular location">
    <subcellularLocation>
        <location evidence="2">Cell membrane</location>
        <topology evidence="2">Single-pass membrane protein</topology>
    </subcellularLocation>
</comment>
<comment type="pathway">
    <text evidence="4">Lipid metabolism.</text>
</comment>